<dbReference type="GO" id="GO:0051016">
    <property type="term" value="P:barbed-end actin filament capping"/>
    <property type="evidence" value="ECO:0007669"/>
    <property type="project" value="TreeGrafter"/>
</dbReference>
<dbReference type="InterPro" id="IPR007123">
    <property type="entry name" value="Gelsolin-like_dom"/>
</dbReference>
<dbReference type="PANTHER" id="PTHR11977:SF51">
    <property type="entry name" value="PROTEIN FLIGHTLESS-1 HOMOLOG"/>
    <property type="match status" value="1"/>
</dbReference>
<dbReference type="GO" id="GO:0015629">
    <property type="term" value="C:actin cytoskeleton"/>
    <property type="evidence" value="ECO:0007669"/>
    <property type="project" value="TreeGrafter"/>
</dbReference>
<dbReference type="InterPro" id="IPR027417">
    <property type="entry name" value="P-loop_NTPase"/>
</dbReference>
<dbReference type="InterPro" id="IPR029006">
    <property type="entry name" value="ADF-H/Gelsolin-like_dom_sf"/>
</dbReference>
<keyword evidence="1" id="KW-0813">Transport</keyword>
<feature type="compositionally biased region" description="Basic and acidic residues" evidence="6">
    <location>
        <begin position="203"/>
        <end position="229"/>
    </location>
</feature>
<feature type="compositionally biased region" description="Basic and acidic residues" evidence="6">
    <location>
        <begin position="352"/>
        <end position="372"/>
    </location>
</feature>
<dbReference type="PROSITE" id="PS51089">
    <property type="entry name" value="HP"/>
    <property type="match status" value="1"/>
</dbReference>
<dbReference type="SUPFAM" id="SSF48350">
    <property type="entry name" value="GTPase activation domain, GAP"/>
    <property type="match status" value="1"/>
</dbReference>
<gene>
    <name evidence="10" type="ORF">PROFUN_02862</name>
</gene>
<dbReference type="Gene3D" id="1.10.950.10">
    <property type="entry name" value="Villin headpiece domain"/>
    <property type="match status" value="1"/>
</dbReference>
<evidence type="ECO:0008006" key="12">
    <source>
        <dbReference type="Google" id="ProtNLM"/>
    </source>
</evidence>
<dbReference type="PROSITE" id="PS50238">
    <property type="entry name" value="RHOGAP"/>
    <property type="match status" value="1"/>
</dbReference>
<dbReference type="GO" id="GO:0003777">
    <property type="term" value="F:microtubule motor activity"/>
    <property type="evidence" value="ECO:0007669"/>
    <property type="project" value="InterPro"/>
</dbReference>
<keyword evidence="4 5" id="KW-0067">ATP-binding</keyword>
<dbReference type="SUPFAM" id="SSF52540">
    <property type="entry name" value="P-loop containing nucleoside triphosphate hydrolases"/>
    <property type="match status" value="1"/>
</dbReference>
<comment type="similarity">
    <text evidence="5">Belongs to the TRAFAC class myosin-kinesin ATPase superfamily. Kinesin family.</text>
</comment>
<dbReference type="GO" id="GO:0007018">
    <property type="term" value="P:microtubule-based movement"/>
    <property type="evidence" value="ECO:0007669"/>
    <property type="project" value="InterPro"/>
</dbReference>
<dbReference type="GO" id="GO:0007165">
    <property type="term" value="P:signal transduction"/>
    <property type="evidence" value="ECO:0007669"/>
    <property type="project" value="InterPro"/>
</dbReference>
<evidence type="ECO:0000256" key="5">
    <source>
        <dbReference type="PROSITE-ProRule" id="PRU00283"/>
    </source>
</evidence>
<dbReference type="SMART" id="SM00129">
    <property type="entry name" value="KISc"/>
    <property type="match status" value="1"/>
</dbReference>
<evidence type="ECO:0000259" key="7">
    <source>
        <dbReference type="PROSITE" id="PS50067"/>
    </source>
</evidence>
<feature type="region of interest" description="Disordered" evidence="6">
    <location>
        <begin position="203"/>
        <end position="278"/>
    </location>
</feature>
<dbReference type="PROSITE" id="PS50067">
    <property type="entry name" value="KINESIN_MOTOR_2"/>
    <property type="match status" value="1"/>
</dbReference>
<dbReference type="Pfam" id="PF02209">
    <property type="entry name" value="VHP"/>
    <property type="match status" value="1"/>
</dbReference>
<dbReference type="SMART" id="SM00324">
    <property type="entry name" value="RhoGAP"/>
    <property type="match status" value="1"/>
</dbReference>
<evidence type="ECO:0000256" key="6">
    <source>
        <dbReference type="SAM" id="MobiDB-lite"/>
    </source>
</evidence>
<dbReference type="Pfam" id="PF00626">
    <property type="entry name" value="Gelsolin"/>
    <property type="match status" value="4"/>
</dbReference>
<dbReference type="SUPFAM" id="SSF47050">
    <property type="entry name" value="VHP, Villin headpiece domain"/>
    <property type="match status" value="1"/>
</dbReference>
<dbReference type="SUPFAM" id="SSF55753">
    <property type="entry name" value="Actin depolymerizing proteins"/>
    <property type="match status" value="5"/>
</dbReference>
<keyword evidence="11" id="KW-1185">Reference proteome</keyword>
<feature type="domain" description="Rho-GAP" evidence="8">
    <location>
        <begin position="34"/>
        <end position="207"/>
    </location>
</feature>
<evidence type="ECO:0000256" key="2">
    <source>
        <dbReference type="ARBA" id="ARBA00022737"/>
    </source>
</evidence>
<feature type="domain" description="Kinesin motor" evidence="7">
    <location>
        <begin position="481"/>
        <end position="824"/>
    </location>
</feature>
<dbReference type="CDD" id="cd11291">
    <property type="entry name" value="gelsolin_S6_like"/>
    <property type="match status" value="1"/>
</dbReference>
<evidence type="ECO:0000259" key="9">
    <source>
        <dbReference type="PROSITE" id="PS51089"/>
    </source>
</evidence>
<dbReference type="Pfam" id="PF00620">
    <property type="entry name" value="RhoGAP"/>
    <property type="match status" value="1"/>
</dbReference>
<dbReference type="EMBL" id="MDYQ01000027">
    <property type="protein sequence ID" value="PRP86713.1"/>
    <property type="molecule type" value="Genomic_DNA"/>
</dbReference>
<dbReference type="GO" id="GO:0005546">
    <property type="term" value="F:phosphatidylinositol-4,5-bisphosphate binding"/>
    <property type="evidence" value="ECO:0007669"/>
    <property type="project" value="TreeGrafter"/>
</dbReference>
<protein>
    <recommendedName>
        <fullName evidence="12">HP domain-containing protein</fullName>
    </recommendedName>
</protein>
<dbReference type="InterPro" id="IPR019821">
    <property type="entry name" value="Kinesin_motor_CS"/>
</dbReference>
<dbReference type="Gene3D" id="3.40.20.10">
    <property type="entry name" value="Severin"/>
    <property type="match status" value="5"/>
</dbReference>
<dbReference type="InterPro" id="IPR008936">
    <property type="entry name" value="Rho_GTPase_activation_prot"/>
</dbReference>
<feature type="compositionally biased region" description="Low complexity" evidence="6">
    <location>
        <begin position="875"/>
        <end position="886"/>
    </location>
</feature>
<keyword evidence="3 5" id="KW-0547">Nucleotide-binding</keyword>
<dbReference type="InterPro" id="IPR036961">
    <property type="entry name" value="Kinesin_motor_dom_sf"/>
</dbReference>
<dbReference type="Gene3D" id="3.40.850.10">
    <property type="entry name" value="Kinesin motor domain"/>
    <property type="match status" value="1"/>
</dbReference>
<dbReference type="InterPro" id="IPR003128">
    <property type="entry name" value="Villin_headpiece"/>
</dbReference>
<evidence type="ECO:0000256" key="1">
    <source>
        <dbReference type="ARBA" id="ARBA00022448"/>
    </source>
</evidence>
<dbReference type="SMART" id="SM00153">
    <property type="entry name" value="VHP"/>
    <property type="match status" value="1"/>
</dbReference>
<feature type="binding site" evidence="5">
    <location>
        <begin position="563"/>
        <end position="570"/>
    </location>
    <ligand>
        <name>ATP</name>
        <dbReference type="ChEBI" id="CHEBI:30616"/>
    </ligand>
</feature>
<accession>A0A2P6NRW1</accession>
<dbReference type="GO" id="GO:0005737">
    <property type="term" value="C:cytoplasm"/>
    <property type="evidence" value="ECO:0007669"/>
    <property type="project" value="TreeGrafter"/>
</dbReference>
<dbReference type="PANTHER" id="PTHR11977">
    <property type="entry name" value="VILLIN"/>
    <property type="match status" value="1"/>
</dbReference>
<reference evidence="10 11" key="1">
    <citation type="journal article" date="2018" name="Genome Biol. Evol.">
        <title>Multiple Roots of Fruiting Body Formation in Amoebozoa.</title>
        <authorList>
            <person name="Hillmann F."/>
            <person name="Forbes G."/>
            <person name="Novohradska S."/>
            <person name="Ferling I."/>
            <person name="Riege K."/>
            <person name="Groth M."/>
            <person name="Westermann M."/>
            <person name="Marz M."/>
            <person name="Spaller T."/>
            <person name="Winckler T."/>
            <person name="Schaap P."/>
            <person name="Glockner G."/>
        </authorList>
    </citation>
    <scope>NUCLEOTIDE SEQUENCE [LARGE SCALE GENOMIC DNA]</scope>
    <source>
        <strain evidence="10 11">Jena</strain>
    </source>
</reference>
<dbReference type="InterPro" id="IPR007122">
    <property type="entry name" value="Villin/Gelsolin"/>
</dbReference>
<dbReference type="Gene3D" id="1.10.555.10">
    <property type="entry name" value="Rho GTPase activation protein"/>
    <property type="match status" value="1"/>
</dbReference>
<keyword evidence="5" id="KW-0505">Motor protein</keyword>
<dbReference type="Proteomes" id="UP000241769">
    <property type="component" value="Unassembled WGS sequence"/>
</dbReference>
<evidence type="ECO:0000313" key="11">
    <source>
        <dbReference type="Proteomes" id="UP000241769"/>
    </source>
</evidence>
<dbReference type="InterPro" id="IPR000198">
    <property type="entry name" value="RhoGAP_dom"/>
</dbReference>
<feature type="region of interest" description="Disordered" evidence="6">
    <location>
        <begin position="828"/>
        <end position="913"/>
    </location>
</feature>
<name>A0A2P6NRW1_9EUKA</name>
<keyword evidence="2" id="KW-0677">Repeat</keyword>
<evidence type="ECO:0000256" key="4">
    <source>
        <dbReference type="ARBA" id="ARBA00022840"/>
    </source>
</evidence>
<proteinExistence type="inferred from homology"/>
<dbReference type="GO" id="GO:0051015">
    <property type="term" value="F:actin filament binding"/>
    <property type="evidence" value="ECO:0007669"/>
    <property type="project" value="InterPro"/>
</dbReference>
<feature type="region of interest" description="Disordered" evidence="6">
    <location>
        <begin position="352"/>
        <end position="378"/>
    </location>
</feature>
<dbReference type="InterPro" id="IPR036886">
    <property type="entry name" value="Villin_headpiece_dom_sf"/>
</dbReference>
<dbReference type="CDD" id="cd11293">
    <property type="entry name" value="gelsolin_S4_like"/>
    <property type="match status" value="1"/>
</dbReference>
<feature type="compositionally biased region" description="Low complexity" evidence="6">
    <location>
        <begin position="233"/>
        <end position="267"/>
    </location>
</feature>
<dbReference type="GO" id="GO:0008154">
    <property type="term" value="P:actin polymerization or depolymerization"/>
    <property type="evidence" value="ECO:0007669"/>
    <property type="project" value="TreeGrafter"/>
</dbReference>
<dbReference type="PROSITE" id="PS00411">
    <property type="entry name" value="KINESIN_MOTOR_1"/>
    <property type="match status" value="1"/>
</dbReference>
<feature type="compositionally biased region" description="Basic and acidic residues" evidence="6">
    <location>
        <begin position="857"/>
        <end position="873"/>
    </location>
</feature>
<dbReference type="GO" id="GO:0051014">
    <property type="term" value="P:actin filament severing"/>
    <property type="evidence" value="ECO:0007669"/>
    <property type="project" value="TreeGrafter"/>
</dbReference>
<dbReference type="STRING" id="1890364.A0A2P6NRW1"/>
<evidence type="ECO:0000256" key="3">
    <source>
        <dbReference type="ARBA" id="ARBA00022741"/>
    </source>
</evidence>
<dbReference type="CDD" id="cd00159">
    <property type="entry name" value="RhoGAP"/>
    <property type="match status" value="1"/>
</dbReference>
<evidence type="ECO:0000313" key="10">
    <source>
        <dbReference type="EMBL" id="PRP86713.1"/>
    </source>
</evidence>
<feature type="compositionally biased region" description="Polar residues" evidence="6">
    <location>
        <begin position="828"/>
        <end position="854"/>
    </location>
</feature>
<evidence type="ECO:0000259" key="8">
    <source>
        <dbReference type="PROSITE" id="PS50238"/>
    </source>
</evidence>
<comment type="caution">
    <text evidence="10">The sequence shown here is derived from an EMBL/GenBank/DDBJ whole genome shotgun (WGS) entry which is preliminary data.</text>
</comment>
<dbReference type="InParanoid" id="A0A2P6NRW1"/>
<dbReference type="GO" id="GO:0005524">
    <property type="term" value="F:ATP binding"/>
    <property type="evidence" value="ECO:0007669"/>
    <property type="project" value="UniProtKB-UniRule"/>
</dbReference>
<organism evidence="10 11">
    <name type="scientific">Planoprotostelium fungivorum</name>
    <dbReference type="NCBI Taxonomy" id="1890364"/>
    <lineage>
        <taxon>Eukaryota</taxon>
        <taxon>Amoebozoa</taxon>
        <taxon>Evosea</taxon>
        <taxon>Variosea</taxon>
        <taxon>Cavosteliida</taxon>
        <taxon>Cavosteliaceae</taxon>
        <taxon>Planoprotostelium</taxon>
    </lineage>
</organism>
<dbReference type="GO" id="GO:0008017">
    <property type="term" value="F:microtubule binding"/>
    <property type="evidence" value="ECO:0007669"/>
    <property type="project" value="InterPro"/>
</dbReference>
<dbReference type="InterPro" id="IPR001752">
    <property type="entry name" value="Kinesin_motor_dom"/>
</dbReference>
<feature type="domain" description="HP" evidence="9">
    <location>
        <begin position="1615"/>
        <end position="1676"/>
    </location>
</feature>
<dbReference type="OrthoDB" id="18299at2759"/>
<sequence>MSASAATTPRSKTTSGLFGSPIDSVLLVQEAANPDLSNTIPFIVKDILAILSKKKHLLTENLFRQASDKTKVKQLKNEYEKAFRSGALSQGVDLDKWATDDVHTISAVLKLYLFYLPQSLLLPSPTGSAVQKIVEELSIHSRDLLNALLYYFSALTSLASANKVSVSIICKIFGPILLPPGKDPSPTHAKTAEAVLKSLLEKRGDKGGDVKSKPKEKVSMSDREVDPDKSSATPTKTTTTTTTPSRVSSKVLSPPTPSTTTTSPNSRSDSEKKESATLQNQIKVLTTKLAERDKALDLAKKNNETGTKRLKELESKISETEKMIRAAESAQGILQDQLRIKEKKINDQEKTIENMKESEKLKNARSQQETDRQNNQQAAQIATLNQQSKELQATLDAKQAANDKFLKEMAAVKEAVARASQKLQNQQKTNQDLRDAIKQMQEENGPIVSLKQQMAELDARYREEQLLRKKYYNMYIQEKGNIRVYGRIRPLSSTGFGNAAKESVVASTVDEYTIRIDGDKQPKMFDYDKMFAPDTSQEQIFDDVGDMVQSAADGYNVCIFAYGQTGSGKTHTMMGYDTSPGIIPRAARKLFDLLEAGKSTTQYKVSCCMMELYNDELLDLFSKEDLKKQINTWVTSEILSHTNRRAGDKLNITKDARGIVIVQNIVSKDCHSAQELLQLIKTGSSNRHVESTNMNEHSSRSHLLIALYIETRSIKSPSQEYTLGKLTLVDLAGSERVGKSGATDVRLKEAQSINKSLAAIGHVISALSSGEAHIPYRNNKLTMLLSDSIGGNAKTLMMVCVSPAFSNRDETLNSLAYAQRIRSVTNRATKNASGLKSPDASSSRESSTPGTPVTRSVEVDDFKKMTADRKAFDDSNSSTSTSMTSSPELSFTDSPDMRHLSMSPKLPSRPTIANRRAATKDALKNKAKIEADSASIVAENQAAMGAKSPAAIPLSAAATPTRTNSTPNIMVRTMPKGAGNTLLAQALKQTTIEGVNLRASTGSIPTSVSSVPLDFFMDEKQKKLIRVIGRRGTRVETVVYAASTVSEECVFILDLFDKIIVWNGSKANRIEKAKAVDVASRMKHKERKSRAEVINIDGPDKAAAEAEFWKALGGKPSKIAENPPVEEPDTMDYLYVWEKDGQIDYTPVGVGKLQREMIEADKCYILDSGNEVYVWQGQKAPLKFKKESVLLCQKLMKSNASRPSWVKPFKVLEGGETILFKEKFTNWPDVLPIQMASTPRGNISVTKHEDRPLDVNAMFNNKKPEVTRVVFDGDNGSGKKTIWMIKEFGKTEVPQAEWGIFRSSESYIILYTYMVRNREVNVLYFWQGRDSSVSEKGTSAYLTVNVGEEITNGGATQVRVVQNQETPHFLSVFKDRFIVVNSVSKSHNPSIPCWKLFHVSARATQSQYYPIQMPFVTPLGLCSLDCFLIMNETECKLWKGSAASNEKVEAARRATKFIPGILNVTEIKEKEEDASFWKALGGELPAGSPKYSTMSKNSLAKLFQCSNASGTFKAEEVFDFCQDNLEDNDMAILDTGGPRLYVWVGKKANEEKQKKTLETANNYQKLIIEKRGSCRSEVVKSGKEPPDFTACFHGWDHTKTSLSNEPFQTVDEVFAEYSKTYTIEELRTKPAKLDSRNLEKYLSTEDFVKYFKMTQAEFQKQLSWKQENTKKALGLY</sequence>
<dbReference type="PRINTS" id="PR00380">
    <property type="entry name" value="KINESINHEAVY"/>
</dbReference>
<dbReference type="Pfam" id="PF00225">
    <property type="entry name" value="Kinesin"/>
    <property type="match status" value="1"/>
</dbReference>
<dbReference type="SMART" id="SM00262">
    <property type="entry name" value="GEL"/>
    <property type="match status" value="5"/>
</dbReference>